<dbReference type="PANTHER" id="PTHR13370:SF3">
    <property type="entry name" value="TRNA (GUANINE(10)-N2)-METHYLTRANSFERASE HOMOLOG"/>
    <property type="match status" value="1"/>
</dbReference>
<dbReference type="InterPro" id="IPR029063">
    <property type="entry name" value="SAM-dependent_MTases_sf"/>
</dbReference>
<dbReference type="AlphaFoldDB" id="A0A7J6WUI1"/>
<reference evidence="3 4" key="1">
    <citation type="submission" date="2020-06" db="EMBL/GenBank/DDBJ databases">
        <title>Transcriptomic and genomic resources for Thalictrum thalictroides and T. hernandezii: Facilitating candidate gene discovery in an emerging model plant lineage.</title>
        <authorList>
            <person name="Arias T."/>
            <person name="Riano-Pachon D.M."/>
            <person name="Di Stilio V.S."/>
        </authorList>
    </citation>
    <scope>NUCLEOTIDE SEQUENCE [LARGE SCALE GENOMIC DNA]</scope>
    <source>
        <strain evidence="4">cv. WT478/WT964</strain>
        <tissue evidence="3">Leaves</tissue>
    </source>
</reference>
<name>A0A7J6WUI1_THATH</name>
<sequence>MGKLVTGVVEKKGFTMYSTLLFFDSQGQIPVQINGLLMPVSLLRADNNLLPRRTELKQVFDTIVYDPPYGVRAGGRKSGGRKLLKGVIDSYTVPDDKRRPNDYRDSSRD</sequence>
<evidence type="ECO:0000313" key="3">
    <source>
        <dbReference type="EMBL" id="KAF5201081.1"/>
    </source>
</evidence>
<keyword evidence="4" id="KW-1185">Reference proteome</keyword>
<dbReference type="GO" id="GO:0032259">
    <property type="term" value="P:methylation"/>
    <property type="evidence" value="ECO:0007669"/>
    <property type="project" value="UniProtKB-KW"/>
</dbReference>
<accession>A0A7J6WUI1</accession>
<dbReference type="PANTHER" id="PTHR13370">
    <property type="entry name" value="RNA METHYLASE-RELATED"/>
    <property type="match status" value="1"/>
</dbReference>
<proteinExistence type="predicted"/>
<dbReference type="Proteomes" id="UP000554482">
    <property type="component" value="Unassembled WGS sequence"/>
</dbReference>
<evidence type="ECO:0000256" key="2">
    <source>
        <dbReference type="ARBA" id="ARBA00022679"/>
    </source>
</evidence>
<dbReference type="GO" id="GO:0005737">
    <property type="term" value="C:cytoplasm"/>
    <property type="evidence" value="ECO:0007669"/>
    <property type="project" value="TreeGrafter"/>
</dbReference>
<keyword evidence="1" id="KW-0489">Methyltransferase</keyword>
<evidence type="ECO:0000256" key="1">
    <source>
        <dbReference type="ARBA" id="ARBA00022603"/>
    </source>
</evidence>
<organism evidence="3 4">
    <name type="scientific">Thalictrum thalictroides</name>
    <name type="common">Rue-anemone</name>
    <name type="synonym">Anemone thalictroides</name>
    <dbReference type="NCBI Taxonomy" id="46969"/>
    <lineage>
        <taxon>Eukaryota</taxon>
        <taxon>Viridiplantae</taxon>
        <taxon>Streptophyta</taxon>
        <taxon>Embryophyta</taxon>
        <taxon>Tracheophyta</taxon>
        <taxon>Spermatophyta</taxon>
        <taxon>Magnoliopsida</taxon>
        <taxon>Ranunculales</taxon>
        <taxon>Ranunculaceae</taxon>
        <taxon>Thalictroideae</taxon>
        <taxon>Thalictrum</taxon>
    </lineage>
</organism>
<protein>
    <submittedName>
        <fullName evidence="3">tRNA modification 11 protein</fullName>
    </submittedName>
</protein>
<dbReference type="SUPFAM" id="SSF53335">
    <property type="entry name" value="S-adenosyl-L-methionine-dependent methyltransferases"/>
    <property type="match status" value="1"/>
</dbReference>
<evidence type="ECO:0000313" key="4">
    <source>
        <dbReference type="Proteomes" id="UP000554482"/>
    </source>
</evidence>
<dbReference type="EMBL" id="JABWDY010009902">
    <property type="protein sequence ID" value="KAF5201081.1"/>
    <property type="molecule type" value="Genomic_DNA"/>
</dbReference>
<dbReference type="GO" id="GO:0008168">
    <property type="term" value="F:methyltransferase activity"/>
    <property type="evidence" value="ECO:0007669"/>
    <property type="project" value="UniProtKB-KW"/>
</dbReference>
<gene>
    <name evidence="3" type="ORF">FRX31_009331</name>
</gene>
<comment type="caution">
    <text evidence="3">The sequence shown here is derived from an EMBL/GenBank/DDBJ whole genome shotgun (WGS) entry which is preliminary data.</text>
</comment>
<keyword evidence="2" id="KW-0808">Transferase</keyword>